<comment type="caution">
    <text evidence="3">The sequence shown here is derived from an EMBL/GenBank/DDBJ whole genome shotgun (WGS) entry which is preliminary data.</text>
</comment>
<keyword evidence="1" id="KW-0472">Membrane</keyword>
<evidence type="ECO:0000313" key="4">
    <source>
        <dbReference type="Proteomes" id="UP000075787"/>
    </source>
</evidence>
<dbReference type="EMBL" id="LPZR01000156">
    <property type="protein sequence ID" value="KYO52426.1"/>
    <property type="molecule type" value="Genomic_DNA"/>
</dbReference>
<proteinExistence type="predicted"/>
<protein>
    <recommendedName>
        <fullName evidence="6">Small integral membrane protein</fullName>
    </recommendedName>
</protein>
<feature type="transmembrane region" description="Helical" evidence="1">
    <location>
        <begin position="77"/>
        <end position="94"/>
    </location>
</feature>
<keyword evidence="1" id="KW-1133">Transmembrane helix</keyword>
<reference evidence="2 5" key="2">
    <citation type="journal article" date="2018" name="Nat. Biotechnol.">
        <title>A standardized bacterial taxonomy based on genome phylogeny substantially revises the tree of life.</title>
        <authorList>
            <person name="Parks D.H."/>
            <person name="Chuvochina M."/>
            <person name="Waite D.W."/>
            <person name="Rinke C."/>
            <person name="Skarshewski A."/>
            <person name="Chaumeil P.A."/>
            <person name="Hugenholtz P."/>
        </authorList>
    </citation>
    <scope>NUCLEOTIDE SEQUENCE [LARGE SCALE GENOMIC DNA]</scope>
    <source>
        <strain evidence="2">UBA8739</strain>
    </source>
</reference>
<dbReference type="AlphaFoldDB" id="A0A162KY35"/>
<evidence type="ECO:0000313" key="2">
    <source>
        <dbReference type="EMBL" id="HAE49537.1"/>
    </source>
</evidence>
<evidence type="ECO:0000313" key="3">
    <source>
        <dbReference type="EMBL" id="KYO52426.1"/>
    </source>
</evidence>
<keyword evidence="1" id="KW-0812">Transmembrane</keyword>
<evidence type="ECO:0008006" key="6">
    <source>
        <dbReference type="Google" id="ProtNLM"/>
    </source>
</evidence>
<reference evidence="3 4" key="1">
    <citation type="submission" date="2015-12" db="EMBL/GenBank/DDBJ databases">
        <title>Genome sequence of Tistrella mobilis MCCC 1A02139.</title>
        <authorList>
            <person name="Lu L."/>
            <person name="Lai Q."/>
            <person name="Shao Z."/>
            <person name="Qian P."/>
        </authorList>
    </citation>
    <scope>NUCLEOTIDE SEQUENCE [LARGE SCALE GENOMIC DNA]</scope>
    <source>
        <strain evidence="3 4">MCCC 1A02139</strain>
    </source>
</reference>
<feature type="transmembrane region" description="Helical" evidence="1">
    <location>
        <begin position="55"/>
        <end position="71"/>
    </location>
</feature>
<evidence type="ECO:0000313" key="5">
    <source>
        <dbReference type="Proteomes" id="UP000257706"/>
    </source>
</evidence>
<dbReference type="OrthoDB" id="5420630at2"/>
<dbReference type="Proteomes" id="UP000075787">
    <property type="component" value="Unassembled WGS sequence"/>
</dbReference>
<dbReference type="RefSeq" id="WP_062764239.1">
    <property type="nucleotide sequence ID" value="NZ_CP121024.1"/>
</dbReference>
<dbReference type="GeneID" id="97239309"/>
<dbReference type="EMBL" id="DMAI01000311">
    <property type="protein sequence ID" value="HAE49537.1"/>
    <property type="molecule type" value="Genomic_DNA"/>
</dbReference>
<sequence length="95" mass="10767">MSFDFSWMAWTWPTVIFFVVIACLLLGMGVWEYARPGGAPKVGLLRFETTRGDRLFISLLGSAFIHLGWLGLVDASLWWATGLSVIYAFLVFRFV</sequence>
<dbReference type="InterPro" id="IPR018678">
    <property type="entry name" value="DUF2160_TM"/>
</dbReference>
<dbReference type="Proteomes" id="UP000257706">
    <property type="component" value="Unassembled WGS sequence"/>
</dbReference>
<gene>
    <name evidence="3" type="ORF">AUP44_05440</name>
    <name evidence="2" type="ORF">DCK97_19145</name>
</gene>
<dbReference type="Pfam" id="PF09928">
    <property type="entry name" value="DUF2160"/>
    <property type="match status" value="1"/>
</dbReference>
<name>A0A162KY35_9PROT</name>
<accession>A0A162KY35</accession>
<evidence type="ECO:0000256" key="1">
    <source>
        <dbReference type="SAM" id="Phobius"/>
    </source>
</evidence>
<organism evidence="3 4">
    <name type="scientific">Tistrella mobilis</name>
    <dbReference type="NCBI Taxonomy" id="171437"/>
    <lineage>
        <taxon>Bacteria</taxon>
        <taxon>Pseudomonadati</taxon>
        <taxon>Pseudomonadota</taxon>
        <taxon>Alphaproteobacteria</taxon>
        <taxon>Geminicoccales</taxon>
        <taxon>Geminicoccaceae</taxon>
        <taxon>Tistrella</taxon>
    </lineage>
</organism>
<feature type="transmembrane region" description="Helical" evidence="1">
    <location>
        <begin position="12"/>
        <end position="34"/>
    </location>
</feature>